<feature type="compositionally biased region" description="Basic and acidic residues" evidence="1">
    <location>
        <begin position="54"/>
        <end position="64"/>
    </location>
</feature>
<evidence type="ECO:0000313" key="2">
    <source>
        <dbReference type="EMBL" id="GAD58157.1"/>
    </source>
</evidence>
<organism evidence="2 3">
    <name type="scientific">Brevundimonas abyssalis TAR-001</name>
    <dbReference type="NCBI Taxonomy" id="1391729"/>
    <lineage>
        <taxon>Bacteria</taxon>
        <taxon>Pseudomonadati</taxon>
        <taxon>Pseudomonadota</taxon>
        <taxon>Alphaproteobacteria</taxon>
        <taxon>Caulobacterales</taxon>
        <taxon>Caulobacteraceae</taxon>
        <taxon>Brevundimonas</taxon>
    </lineage>
</organism>
<dbReference type="Proteomes" id="UP000016569">
    <property type="component" value="Unassembled WGS sequence"/>
</dbReference>
<comment type="caution">
    <text evidence="2">The sequence shown here is derived from an EMBL/GenBank/DDBJ whole genome shotgun (WGS) entry which is preliminary data.</text>
</comment>
<evidence type="ECO:0000256" key="1">
    <source>
        <dbReference type="SAM" id="MobiDB-lite"/>
    </source>
</evidence>
<protein>
    <submittedName>
        <fullName evidence="2">Uncharacterized protein</fullName>
    </submittedName>
</protein>
<proteinExistence type="predicted"/>
<sequence length="78" mass="8608">MLLHRATAVLFTVHDFPPFIAGQAATLGQASAKGKSINFFSSDQKIYGEAQTRPARERDREKKNGAPRRAMMITTSTL</sequence>
<keyword evidence="3" id="KW-1185">Reference proteome</keyword>
<accession>A0A8E0KKM0</accession>
<name>A0A8E0KKM0_9CAUL</name>
<evidence type="ECO:0000313" key="3">
    <source>
        <dbReference type="Proteomes" id="UP000016569"/>
    </source>
</evidence>
<feature type="region of interest" description="Disordered" evidence="1">
    <location>
        <begin position="48"/>
        <end position="78"/>
    </location>
</feature>
<reference evidence="3" key="1">
    <citation type="journal article" date="2013" name="Genome Announc.">
        <title>Draft Genome Sequence of the Dimorphic Prosthecate Bacterium Brevundimonas abyssalis TAR-001T.</title>
        <authorList>
            <person name="Tsubouchi T."/>
            <person name="Nishi S."/>
            <person name="Usui K."/>
            <person name="Shimane Y."/>
            <person name="Takaki Y."/>
            <person name="Maruyama T."/>
            <person name="Hatada Y."/>
        </authorList>
    </citation>
    <scope>NUCLEOTIDE SEQUENCE [LARGE SCALE GENOMIC DNA]</scope>
    <source>
        <strain evidence="3">TAR-001</strain>
    </source>
</reference>
<dbReference type="AlphaFoldDB" id="A0A8E0KKM0"/>
<gene>
    <name evidence="2" type="ORF">MBEBAB_0407</name>
</gene>
<dbReference type="EMBL" id="BATC01000004">
    <property type="protein sequence ID" value="GAD58157.1"/>
    <property type="molecule type" value="Genomic_DNA"/>
</dbReference>